<gene>
    <name evidence="1" type="ORF">KCH_55420</name>
</gene>
<organism evidence="1 2">
    <name type="scientific">Kitasatospora cheerisanensis KCTC 2395</name>
    <dbReference type="NCBI Taxonomy" id="1348663"/>
    <lineage>
        <taxon>Bacteria</taxon>
        <taxon>Bacillati</taxon>
        <taxon>Actinomycetota</taxon>
        <taxon>Actinomycetes</taxon>
        <taxon>Kitasatosporales</taxon>
        <taxon>Streptomycetaceae</taxon>
        <taxon>Kitasatospora</taxon>
    </lineage>
</organism>
<accession>A0A066YN99</accession>
<dbReference type="AlphaFoldDB" id="A0A066YN99"/>
<dbReference type="HOGENOM" id="CLU_3344670_0_0_11"/>
<comment type="caution">
    <text evidence="1">The sequence shown here is derived from an EMBL/GenBank/DDBJ whole genome shotgun (WGS) entry which is preliminary data.</text>
</comment>
<name>A0A066YN99_9ACTN</name>
<sequence>MIAGVSKTIESVRFPGTSYRSSARFVRIVTHQIVITR</sequence>
<protein>
    <submittedName>
        <fullName evidence="1">Uncharacterized protein</fullName>
    </submittedName>
</protein>
<keyword evidence="2" id="KW-1185">Reference proteome</keyword>
<proteinExistence type="predicted"/>
<dbReference type="Proteomes" id="UP000027178">
    <property type="component" value="Unassembled WGS sequence"/>
</dbReference>
<evidence type="ECO:0000313" key="1">
    <source>
        <dbReference type="EMBL" id="KDN82627.1"/>
    </source>
</evidence>
<evidence type="ECO:0000313" key="2">
    <source>
        <dbReference type="Proteomes" id="UP000027178"/>
    </source>
</evidence>
<reference evidence="1 2" key="1">
    <citation type="submission" date="2014-05" db="EMBL/GenBank/DDBJ databases">
        <title>Draft Genome Sequence of Kitasatospora cheerisanensis KCTC 2395.</title>
        <authorList>
            <person name="Nam D.H."/>
        </authorList>
    </citation>
    <scope>NUCLEOTIDE SEQUENCE [LARGE SCALE GENOMIC DNA]</scope>
    <source>
        <strain evidence="1 2">KCTC 2395</strain>
    </source>
</reference>
<dbReference type="EMBL" id="JNBY01000104">
    <property type="protein sequence ID" value="KDN82627.1"/>
    <property type="molecule type" value="Genomic_DNA"/>
</dbReference>